<dbReference type="AlphaFoldDB" id="A0A3E2NX73"/>
<dbReference type="OrthoDB" id="9796281at2"/>
<dbReference type="Gene3D" id="3.10.450.620">
    <property type="entry name" value="JHP933, nucleotidyltransferase-like core domain"/>
    <property type="match status" value="1"/>
</dbReference>
<dbReference type="Proteomes" id="UP000260823">
    <property type="component" value="Unassembled WGS sequence"/>
</dbReference>
<keyword evidence="2" id="KW-1185">Reference proteome</keyword>
<accession>A0A3E2NX73</accession>
<evidence type="ECO:0000313" key="1">
    <source>
        <dbReference type="EMBL" id="RFZ85626.1"/>
    </source>
</evidence>
<gene>
    <name evidence="1" type="ORF">DYU05_08530</name>
</gene>
<name>A0A3E2NX73_9SPHI</name>
<dbReference type="EMBL" id="QWDE01000001">
    <property type="protein sequence ID" value="RFZ85626.1"/>
    <property type="molecule type" value="Genomic_DNA"/>
</dbReference>
<dbReference type="Pfam" id="PF08843">
    <property type="entry name" value="AbiEii"/>
    <property type="match status" value="1"/>
</dbReference>
<evidence type="ECO:0000313" key="2">
    <source>
        <dbReference type="Proteomes" id="UP000260823"/>
    </source>
</evidence>
<comment type="caution">
    <text evidence="1">The sequence shown here is derived from an EMBL/GenBank/DDBJ whole genome shotgun (WGS) entry which is preliminary data.</text>
</comment>
<sequence length="209" mass="24300">MLRKETVEPATLELLKKLVSIPSIKQFRLVGGTALSLFYGHRRSIDLDLFTDAPFEKEYLVEELEENFQHVQTTNNRSKSIYQCIIENVKVDFVSLKDSFLYPAEIIDGIPFANIKDLAALKLNAVKGRGVKKDFWDIAKLLETFTLAELFQYYHDRYPYDDTFAVIRSVIYFTDAEDSIEPDCLDGRTWEEIKGIIIKAFDEYYKNKI</sequence>
<dbReference type="RefSeq" id="WP_117382523.1">
    <property type="nucleotide sequence ID" value="NZ_QWDE01000001.1"/>
</dbReference>
<protein>
    <recommendedName>
        <fullName evidence="3">Nucleotidyl transferase AbiEii/AbiGii toxin family protein</fullName>
    </recommendedName>
</protein>
<evidence type="ECO:0008006" key="3">
    <source>
        <dbReference type="Google" id="ProtNLM"/>
    </source>
</evidence>
<proteinExistence type="predicted"/>
<reference evidence="1 2" key="1">
    <citation type="submission" date="2018-08" db="EMBL/GenBank/DDBJ databases">
        <title>Mucilaginibacter terrae sp. nov., isolated from manganese diggings.</title>
        <authorList>
            <person name="Huang Y."/>
            <person name="Zhou Z."/>
        </authorList>
    </citation>
    <scope>NUCLEOTIDE SEQUENCE [LARGE SCALE GENOMIC DNA]</scope>
    <source>
        <strain evidence="1 2">ZH6</strain>
    </source>
</reference>
<organism evidence="1 2">
    <name type="scientific">Mucilaginibacter terrenus</name>
    <dbReference type="NCBI Taxonomy" id="2482727"/>
    <lineage>
        <taxon>Bacteria</taxon>
        <taxon>Pseudomonadati</taxon>
        <taxon>Bacteroidota</taxon>
        <taxon>Sphingobacteriia</taxon>
        <taxon>Sphingobacteriales</taxon>
        <taxon>Sphingobacteriaceae</taxon>
        <taxon>Mucilaginibacter</taxon>
    </lineage>
</organism>
<dbReference type="InterPro" id="IPR014942">
    <property type="entry name" value="AbiEii"/>
</dbReference>